<keyword evidence="1" id="KW-1133">Transmembrane helix</keyword>
<dbReference type="RefSeq" id="WP_126504312.1">
    <property type="nucleotide sequence ID" value="NZ_RXNV01000001.1"/>
</dbReference>
<feature type="transmembrane region" description="Helical" evidence="1">
    <location>
        <begin position="62"/>
        <end position="82"/>
    </location>
</feature>
<name>A0A3S0K3H0_9GAMM</name>
<dbReference type="Proteomes" id="UP000282060">
    <property type="component" value="Unassembled WGS sequence"/>
</dbReference>
<dbReference type="OrthoDB" id="9180415at2"/>
<feature type="transmembrane region" description="Helical" evidence="1">
    <location>
        <begin position="20"/>
        <end position="41"/>
    </location>
</feature>
<gene>
    <name evidence="2" type="ORF">EKG39_03695</name>
</gene>
<protein>
    <submittedName>
        <fullName evidence="2">Uncharacterized protein</fullName>
    </submittedName>
</protein>
<sequence>MFMIELNDTGWRYWLVTAALLTYGVAADPIGFLLAIGLTLVHLLHFIINKRSVTAFPIQVRFWYLSLLLLAQVEGLSWIYWIPAIGTWAQVLFGYCAMARFVSLLPWNSSEPFSFAQVCRTFLARPVKGSIKQKVAAENN</sequence>
<keyword evidence="1" id="KW-0812">Transmembrane</keyword>
<reference evidence="2 3" key="1">
    <citation type="submission" date="2018-12" db="EMBL/GenBank/DDBJ databases">
        <authorList>
            <person name="Yu L."/>
        </authorList>
    </citation>
    <scope>NUCLEOTIDE SEQUENCE [LARGE SCALE GENOMIC DNA]</scope>
    <source>
        <strain evidence="2 3">HAW-EB5</strain>
    </source>
</reference>
<dbReference type="AlphaFoldDB" id="A0A3S0K3H0"/>
<keyword evidence="3" id="KW-1185">Reference proteome</keyword>
<evidence type="ECO:0000313" key="3">
    <source>
        <dbReference type="Proteomes" id="UP000282060"/>
    </source>
</evidence>
<keyword evidence="1" id="KW-0472">Membrane</keyword>
<organism evidence="2 3">
    <name type="scientific">Shewanella atlantica</name>
    <dbReference type="NCBI Taxonomy" id="271099"/>
    <lineage>
        <taxon>Bacteria</taxon>
        <taxon>Pseudomonadati</taxon>
        <taxon>Pseudomonadota</taxon>
        <taxon>Gammaproteobacteria</taxon>
        <taxon>Alteromonadales</taxon>
        <taxon>Shewanellaceae</taxon>
        <taxon>Shewanella</taxon>
    </lineage>
</organism>
<dbReference type="EMBL" id="RXNV01000001">
    <property type="protein sequence ID" value="RTR34772.1"/>
    <property type="molecule type" value="Genomic_DNA"/>
</dbReference>
<evidence type="ECO:0000256" key="1">
    <source>
        <dbReference type="SAM" id="Phobius"/>
    </source>
</evidence>
<proteinExistence type="predicted"/>
<evidence type="ECO:0000313" key="2">
    <source>
        <dbReference type="EMBL" id="RTR34772.1"/>
    </source>
</evidence>
<comment type="caution">
    <text evidence="2">The sequence shown here is derived from an EMBL/GenBank/DDBJ whole genome shotgun (WGS) entry which is preliminary data.</text>
</comment>
<accession>A0A3S0K3H0</accession>